<sequence>MTEEETLGILSENPEASPMKINPKHLEKFFKDNHTPNTKISISIANNDIMPIL</sequence>
<dbReference type="RefSeq" id="WP_156623369.1">
    <property type="nucleotide sequence ID" value="NZ_CP065728.1"/>
</dbReference>
<dbReference type="Proteomes" id="UP000594834">
    <property type="component" value="Chromosome"/>
</dbReference>
<accession>A0A7T3BZ71</accession>
<evidence type="ECO:0000313" key="2">
    <source>
        <dbReference type="EMBL" id="QPT44572.1"/>
    </source>
</evidence>
<gene>
    <name evidence="2" type="ORF">I6G26_00495</name>
</gene>
<name>A0A7T3BZ71_MORNO</name>
<evidence type="ECO:0000313" key="3">
    <source>
        <dbReference type="Proteomes" id="UP000594834"/>
    </source>
</evidence>
<reference evidence="2 3" key="1">
    <citation type="submission" date="2020-12" db="EMBL/GenBank/DDBJ databases">
        <title>FDA dAtabase for Regulatory Grade micrObial Sequences (FDA-ARGOS): Supporting development and validation of Infectious Disease Dx tests.</title>
        <authorList>
            <person name="Sproer C."/>
            <person name="Gronow S."/>
            <person name="Severitt S."/>
            <person name="Schroder I."/>
            <person name="Tallon L."/>
            <person name="Sadzewicz L."/>
            <person name="Zhao X."/>
            <person name="Boylan J."/>
            <person name="Ott S."/>
            <person name="Bowen H."/>
            <person name="Vavikolanu K."/>
            <person name="Mehta A."/>
            <person name="Aluvathingal J."/>
            <person name="Nadendla S."/>
            <person name="Lowell S."/>
            <person name="Myers T."/>
            <person name="Yan Y."/>
            <person name="Sichtig H."/>
        </authorList>
    </citation>
    <scope>NUCLEOTIDE SEQUENCE [LARGE SCALE GENOMIC DNA]</scope>
    <source>
        <strain evidence="2 3">FDAARGOS_869</strain>
    </source>
</reference>
<proteinExistence type="predicted"/>
<keyword evidence="3" id="KW-1185">Reference proteome</keyword>
<evidence type="ECO:0000256" key="1">
    <source>
        <dbReference type="SAM" id="MobiDB-lite"/>
    </source>
</evidence>
<protein>
    <submittedName>
        <fullName evidence="2">Uncharacterized protein</fullName>
    </submittedName>
</protein>
<dbReference type="EMBL" id="CP065728">
    <property type="protein sequence ID" value="QPT44572.1"/>
    <property type="molecule type" value="Genomic_DNA"/>
</dbReference>
<organism evidence="2 3">
    <name type="scientific">Moraxella nonliquefaciens</name>
    <dbReference type="NCBI Taxonomy" id="478"/>
    <lineage>
        <taxon>Bacteria</taxon>
        <taxon>Pseudomonadati</taxon>
        <taxon>Pseudomonadota</taxon>
        <taxon>Gammaproteobacteria</taxon>
        <taxon>Moraxellales</taxon>
        <taxon>Moraxellaceae</taxon>
        <taxon>Moraxella</taxon>
    </lineage>
</organism>
<feature type="region of interest" description="Disordered" evidence="1">
    <location>
        <begin position="1"/>
        <end position="20"/>
    </location>
</feature>